<dbReference type="PANTHER" id="PTHR43873:SF1">
    <property type="entry name" value="COBYRINATE A,C-DIAMIDE SYNTHASE"/>
    <property type="match status" value="1"/>
</dbReference>
<sequence length="440" mass="47770">MKGVVIAGTGSGVGKTSISTGLMSKLSKSMRVQGFKVGPDFIDTMYHRSATGRCSRNLDSFMMPKDVVKKVAVHGSKGADISIVEGVRGLYEGRSGKDDSGSTAELAKLLGFPVVLVVNARSLTRSAAAIVKGFMSYDKEIDIAGVIINNISGDQHENKLKDAMEEIGINVLGMVRRDADRAIPERHLGLSKDRSSDKNTLDSMERMVEELDLDQLVEICYGPETNDVDDLYVKRDTGLTAAVPVDDAFCFYYKENIECMMASGIKIKNFSPLNGDMLPDADIYYLGGGYPELHLETLSENRDFFQGLRTACEDNKVMIGECGGMLTMCSSIVSEGMTYKAAGIFDAEADVAGKRHGPSYVVAGSNGKCRLFDGTIKGHEFHYSTVRPGSGCEFGFDILRGGGIVGNKDGMICRNSIGTYMYQHALSTDDWIGRITEICE</sequence>
<evidence type="ECO:0000259" key="8">
    <source>
        <dbReference type="Pfam" id="PF01656"/>
    </source>
</evidence>
<dbReference type="OrthoDB" id="8896at2157"/>
<dbReference type="HOGENOM" id="CLU_022752_2_0_2"/>
<protein>
    <submittedName>
        <fullName evidence="10">CobB3 protein</fullName>
    </submittedName>
</protein>
<evidence type="ECO:0000256" key="7">
    <source>
        <dbReference type="ARBA" id="ARBA00022962"/>
    </source>
</evidence>
<dbReference type="GeneID" id="24818470"/>
<comment type="cofactor">
    <cofactor evidence="1">
        <name>Mg(2+)</name>
        <dbReference type="ChEBI" id="CHEBI:18420"/>
    </cofactor>
</comment>
<dbReference type="InterPro" id="IPR027417">
    <property type="entry name" value="P-loop_NTPase"/>
</dbReference>
<evidence type="ECO:0000256" key="5">
    <source>
        <dbReference type="ARBA" id="ARBA00022840"/>
    </source>
</evidence>
<evidence type="ECO:0000256" key="2">
    <source>
        <dbReference type="ARBA" id="ARBA00022573"/>
    </source>
</evidence>
<dbReference type="EMBL" id="CP010070">
    <property type="protein sequence ID" value="AIZ56682.1"/>
    <property type="molecule type" value="Genomic_DNA"/>
</dbReference>
<keyword evidence="7" id="KW-0315">Glutamine amidotransferase</keyword>
<dbReference type="InterPro" id="IPR004484">
    <property type="entry name" value="CbiA/CobB_synth"/>
</dbReference>
<accession>A0A0A7LEF9</accession>
<evidence type="ECO:0000256" key="1">
    <source>
        <dbReference type="ARBA" id="ARBA00001946"/>
    </source>
</evidence>
<keyword evidence="2" id="KW-0169">Cobalamin biosynthesis</keyword>
<organism evidence="10 11">
    <name type="scientific">Candidatus Methanoplasma termitum</name>
    <dbReference type="NCBI Taxonomy" id="1577791"/>
    <lineage>
        <taxon>Archaea</taxon>
        <taxon>Methanobacteriati</taxon>
        <taxon>Thermoplasmatota</taxon>
        <taxon>Thermoplasmata</taxon>
        <taxon>Methanomassiliicoccales</taxon>
        <taxon>Methanomassiliicoccaceae</taxon>
        <taxon>Candidatus Methanoplasma</taxon>
    </lineage>
</organism>
<dbReference type="STRING" id="1577791.Mpt1_c08010"/>
<evidence type="ECO:0000256" key="3">
    <source>
        <dbReference type="ARBA" id="ARBA00022598"/>
    </source>
</evidence>
<keyword evidence="5" id="KW-0067">ATP-binding</keyword>
<dbReference type="Gene3D" id="3.40.50.300">
    <property type="entry name" value="P-loop containing nucleotide triphosphate hydrolases"/>
    <property type="match status" value="1"/>
</dbReference>
<dbReference type="SUPFAM" id="SSF52317">
    <property type="entry name" value="Class I glutamine amidotransferase-like"/>
    <property type="match status" value="1"/>
</dbReference>
<dbReference type="GO" id="GO:0009236">
    <property type="term" value="P:cobalamin biosynthetic process"/>
    <property type="evidence" value="ECO:0007669"/>
    <property type="project" value="UniProtKB-KW"/>
</dbReference>
<dbReference type="PROSITE" id="PS51274">
    <property type="entry name" value="GATASE_COBBQ"/>
    <property type="match status" value="1"/>
</dbReference>
<dbReference type="CDD" id="cd05388">
    <property type="entry name" value="CobB_N"/>
    <property type="match status" value="1"/>
</dbReference>
<evidence type="ECO:0000259" key="9">
    <source>
        <dbReference type="Pfam" id="PF07685"/>
    </source>
</evidence>
<dbReference type="KEGG" id="mear:Mpt1_c08010"/>
<evidence type="ECO:0000256" key="6">
    <source>
        <dbReference type="ARBA" id="ARBA00022842"/>
    </source>
</evidence>
<dbReference type="AlphaFoldDB" id="A0A0A7LEF9"/>
<feature type="domain" description="CobB/CobQ-like glutamine amidotransferase" evidence="9">
    <location>
        <begin position="242"/>
        <end position="427"/>
    </location>
</feature>
<evidence type="ECO:0000256" key="4">
    <source>
        <dbReference type="ARBA" id="ARBA00022741"/>
    </source>
</evidence>
<keyword evidence="11" id="KW-1185">Reference proteome</keyword>
<feature type="domain" description="CobQ/CobB/MinD/ParA nucleotide binding" evidence="8">
    <location>
        <begin position="4"/>
        <end position="187"/>
    </location>
</feature>
<dbReference type="NCBIfam" id="NF002204">
    <property type="entry name" value="PRK01077.1"/>
    <property type="match status" value="1"/>
</dbReference>
<dbReference type="InterPro" id="IPR002586">
    <property type="entry name" value="CobQ/CobB/MinD/ParA_Nub-bd_dom"/>
</dbReference>
<dbReference type="NCBIfam" id="TIGR00379">
    <property type="entry name" value="cobB"/>
    <property type="match status" value="1"/>
</dbReference>
<dbReference type="InterPro" id="IPR029062">
    <property type="entry name" value="Class_I_gatase-like"/>
</dbReference>
<name>A0A0A7LEF9_9ARCH</name>
<dbReference type="Pfam" id="PF07685">
    <property type="entry name" value="GATase_3"/>
    <property type="match status" value="1"/>
</dbReference>
<keyword evidence="3" id="KW-0436">Ligase</keyword>
<proteinExistence type="predicted"/>
<dbReference type="GO" id="GO:0042242">
    <property type="term" value="F:cobyrinic acid a,c-diamide synthase activity"/>
    <property type="evidence" value="ECO:0007669"/>
    <property type="project" value="InterPro"/>
</dbReference>
<dbReference type="Pfam" id="PF01656">
    <property type="entry name" value="CbiA"/>
    <property type="match status" value="1"/>
</dbReference>
<keyword evidence="6" id="KW-0460">Magnesium</keyword>
<evidence type="ECO:0000313" key="11">
    <source>
        <dbReference type="Proteomes" id="UP000030787"/>
    </source>
</evidence>
<keyword evidence="4" id="KW-0547">Nucleotide-binding</keyword>
<dbReference type="GO" id="GO:0005524">
    <property type="term" value="F:ATP binding"/>
    <property type="evidence" value="ECO:0007669"/>
    <property type="project" value="UniProtKB-KW"/>
</dbReference>
<dbReference type="Proteomes" id="UP000030787">
    <property type="component" value="Chromosome"/>
</dbReference>
<dbReference type="SUPFAM" id="SSF52540">
    <property type="entry name" value="P-loop containing nucleoside triphosphate hydrolases"/>
    <property type="match status" value="1"/>
</dbReference>
<dbReference type="InterPro" id="IPR011698">
    <property type="entry name" value="GATase_3"/>
</dbReference>
<dbReference type="PANTHER" id="PTHR43873">
    <property type="entry name" value="COBYRINATE A,C-DIAMIDE SYNTHASE"/>
    <property type="match status" value="1"/>
</dbReference>
<reference evidence="10 11" key="1">
    <citation type="journal article" date="2014" name="Appl. Environ. Microbiol.">
        <title>Comparative Genome Analysis of 'Candidatus Methanoplasma termitum' Indicates a New Mode of Energy Metabolism in the Seventh Order of Methanogens.</title>
        <authorList>
            <person name="Lang K."/>
            <person name="Schuldes J."/>
            <person name="Klingl A."/>
            <person name="Poehlein A."/>
            <person name="Daniel R."/>
            <person name="Brune A."/>
        </authorList>
    </citation>
    <scope>NUCLEOTIDE SEQUENCE [LARGE SCALE GENOMIC DNA]</scope>
    <source>
        <strain evidence="11">Mpt1</strain>
    </source>
</reference>
<evidence type="ECO:0000313" key="10">
    <source>
        <dbReference type="EMBL" id="AIZ56682.1"/>
    </source>
</evidence>
<gene>
    <name evidence="10" type="primary">cobB3</name>
    <name evidence="10" type="ORF">Mpt1_c08010</name>
</gene>
<dbReference type="RefSeq" id="WP_048112394.1">
    <property type="nucleotide sequence ID" value="NZ_CP010070.1"/>
</dbReference>